<reference evidence="1 2" key="1">
    <citation type="submission" date="2011-05" db="EMBL/GenBank/DDBJ databases">
        <title>Complete sequence of chromosome 1 of Sphingobium chlorophenolicum L-1.</title>
        <authorList>
            <consortium name="US DOE Joint Genome Institute"/>
            <person name="Lucas S."/>
            <person name="Han J."/>
            <person name="Lapidus A."/>
            <person name="Cheng J.-F."/>
            <person name="Goodwin L."/>
            <person name="Pitluck S."/>
            <person name="Peters L."/>
            <person name="Daligault H."/>
            <person name="Han C."/>
            <person name="Tapia R."/>
            <person name="Land M."/>
            <person name="Hauser L."/>
            <person name="Kyrpides N."/>
            <person name="Ivanova N."/>
            <person name="Pagani I."/>
            <person name="Turner P."/>
            <person name="Copley S."/>
            <person name="Woyke T."/>
        </authorList>
    </citation>
    <scope>NUCLEOTIDE SEQUENCE [LARGE SCALE GENOMIC DNA]</scope>
    <source>
        <strain evidence="1 2">L-1</strain>
    </source>
</reference>
<evidence type="ECO:0000313" key="2">
    <source>
        <dbReference type="Proteomes" id="UP000007150"/>
    </source>
</evidence>
<dbReference type="KEGG" id="sch:Sphch_1921"/>
<proteinExistence type="predicted"/>
<dbReference type="EMBL" id="CP002798">
    <property type="protein sequence ID" value="AEG49598.1"/>
    <property type="molecule type" value="Genomic_DNA"/>
</dbReference>
<dbReference type="STRING" id="690566.Sphch_1921"/>
<keyword evidence="2" id="KW-1185">Reference proteome</keyword>
<dbReference type="AlphaFoldDB" id="F6EUE5"/>
<gene>
    <name evidence="1" type="ORF">Sphch_1921</name>
</gene>
<dbReference type="HOGENOM" id="CLU_2195224_0_0_5"/>
<organism evidence="1 2">
    <name type="scientific">Sphingobium chlorophenolicum L-1</name>
    <dbReference type="NCBI Taxonomy" id="690566"/>
    <lineage>
        <taxon>Bacteria</taxon>
        <taxon>Pseudomonadati</taxon>
        <taxon>Pseudomonadota</taxon>
        <taxon>Alphaproteobacteria</taxon>
        <taxon>Sphingomonadales</taxon>
        <taxon>Sphingomonadaceae</taxon>
        <taxon>Sphingobium</taxon>
    </lineage>
</organism>
<evidence type="ECO:0000313" key="1">
    <source>
        <dbReference type="EMBL" id="AEG49598.1"/>
    </source>
</evidence>
<accession>F6EUE5</accession>
<protein>
    <submittedName>
        <fullName evidence="1">Uncharacterized protein</fullName>
    </submittedName>
</protein>
<dbReference type="Proteomes" id="UP000007150">
    <property type="component" value="Chromosome 1"/>
</dbReference>
<name>F6EUE5_SPHCR</name>
<sequence length="108" mass="11950">MVGRAGTRTDFAARALDDFMRYADLSANAREQADMVTRRLAAAVVPRARLPQRRADDASIQAALRTVIGSSVHSSAKALAWLRNERGLSCEQKRFADLYRQVILEGTT</sequence>